<dbReference type="Proteomes" id="UP001279734">
    <property type="component" value="Unassembled WGS sequence"/>
</dbReference>
<dbReference type="AlphaFoldDB" id="A0AAD3P3U5"/>
<dbReference type="EMBL" id="BSYO01000001">
    <property type="protein sequence ID" value="GMG99260.1"/>
    <property type="molecule type" value="Genomic_DNA"/>
</dbReference>
<comment type="caution">
    <text evidence="1">The sequence shown here is derived from an EMBL/GenBank/DDBJ whole genome shotgun (WGS) entry which is preliminary data.</text>
</comment>
<evidence type="ECO:0000313" key="1">
    <source>
        <dbReference type="EMBL" id="GMG99260.1"/>
    </source>
</evidence>
<proteinExistence type="predicted"/>
<keyword evidence="2" id="KW-1185">Reference proteome</keyword>
<accession>A0AAD3P3U5</accession>
<organism evidence="1 2">
    <name type="scientific">Nepenthes gracilis</name>
    <name type="common">Slender pitcher plant</name>
    <dbReference type="NCBI Taxonomy" id="150966"/>
    <lineage>
        <taxon>Eukaryota</taxon>
        <taxon>Viridiplantae</taxon>
        <taxon>Streptophyta</taxon>
        <taxon>Embryophyta</taxon>
        <taxon>Tracheophyta</taxon>
        <taxon>Spermatophyta</taxon>
        <taxon>Magnoliopsida</taxon>
        <taxon>eudicotyledons</taxon>
        <taxon>Gunneridae</taxon>
        <taxon>Pentapetalae</taxon>
        <taxon>Caryophyllales</taxon>
        <taxon>Nepenthaceae</taxon>
        <taxon>Nepenthes</taxon>
    </lineage>
</organism>
<name>A0AAD3P3U5_NEPGR</name>
<protein>
    <submittedName>
        <fullName evidence="1">Uncharacterized protein</fullName>
    </submittedName>
</protein>
<sequence length="129" mass="14147">MEKEIRVVEVPSSTFPCLAIQVYQERDILSEAIQRAVTDDILGTPAASSVDQTEIGAVSHFEIGTFREPSVSIVDEVAHKSEVMVEAHDAEEIVEPHEDEEVAAVVDVAQTLGRLETVRIRLLEHSSPA</sequence>
<evidence type="ECO:0000313" key="2">
    <source>
        <dbReference type="Proteomes" id="UP001279734"/>
    </source>
</evidence>
<gene>
    <name evidence="1" type="ORF">Nepgr_001100</name>
</gene>
<reference evidence="1" key="1">
    <citation type="submission" date="2023-05" db="EMBL/GenBank/DDBJ databases">
        <title>Nepenthes gracilis genome sequencing.</title>
        <authorList>
            <person name="Fukushima K."/>
        </authorList>
    </citation>
    <scope>NUCLEOTIDE SEQUENCE</scope>
    <source>
        <strain evidence="1">SING2019-196</strain>
    </source>
</reference>